<dbReference type="InterPro" id="IPR002022">
    <property type="entry name" value="Pec_lyase"/>
</dbReference>
<organism evidence="10 11">
    <name type="scientific">Pseudomonas tremae</name>
    <dbReference type="NCBI Taxonomy" id="200454"/>
    <lineage>
        <taxon>Bacteria</taxon>
        <taxon>Pseudomonadati</taxon>
        <taxon>Pseudomonadota</taxon>
        <taxon>Gammaproteobacteria</taxon>
        <taxon>Pseudomonadales</taxon>
        <taxon>Pseudomonadaceae</taxon>
        <taxon>Pseudomonas</taxon>
    </lineage>
</organism>
<keyword evidence="8" id="KW-0732">Signal</keyword>
<sequence>MKPWPLLTGGFPKVGLSRCTLALLLMLSGSQCLQAADRPEGFARGVTGGGAATAVHPATPDDLRSALCASHDSRGACTDDTPRVVVLDHLFDFRGSVVTNGSAETTEPGCRVKVCPHGGEQLALNGANGFCQSRPSVMVTYDNAGLKPLKIGPNKTLIGKGGNAGILGTGLFIGDGAHNVIVRNLTLSDINPSVVWGGDALTLDRADGVWIDHNTFARIGRQMIVTGWGAASHVTVSSNEFDGRTPYSSTCDGHHYWVWLFLGSQDTLTISRNYVHDTSGRAPHAGGMHNAEVRAQLVNNVFQRMTYQGAIMSRTDSSHLLVEGNDFENVAHPLFNDMDQPGTAFALFDPASLAVPDACTRVIGRACVANQQRVSGEDYRPQDVSALKAFSDYRQYLITPVSADEAREEVPKEAGVGKVSADLLP</sequence>
<keyword evidence="2" id="KW-0325">Glycoprotein</keyword>
<dbReference type="Proteomes" id="UP000050523">
    <property type="component" value="Unassembled WGS sequence"/>
</dbReference>
<comment type="caution">
    <text evidence="10">The sequence shown here is derived from an EMBL/GenBank/DDBJ whole genome shotgun (WGS) entry which is preliminary data.</text>
</comment>
<evidence type="ECO:0000256" key="7">
    <source>
        <dbReference type="RuleBase" id="RU361173"/>
    </source>
</evidence>
<evidence type="ECO:0000256" key="3">
    <source>
        <dbReference type="ARBA" id="ARBA00023239"/>
    </source>
</evidence>
<dbReference type="GO" id="GO:0047490">
    <property type="term" value="F:pectin lyase activity"/>
    <property type="evidence" value="ECO:0007669"/>
    <property type="project" value="UniProtKB-EC"/>
</dbReference>
<feature type="chain" id="PRO_5041342055" description="pectin lyase" evidence="8">
    <location>
        <begin position="36"/>
        <end position="425"/>
    </location>
</feature>
<keyword evidence="3 7" id="KW-0456">Lyase</keyword>
<dbReference type="GO" id="GO:0030570">
    <property type="term" value="F:pectate lyase activity"/>
    <property type="evidence" value="ECO:0007669"/>
    <property type="project" value="InterPro"/>
</dbReference>
<dbReference type="SUPFAM" id="SSF51126">
    <property type="entry name" value="Pectin lyase-like"/>
    <property type="match status" value="1"/>
</dbReference>
<comment type="catalytic activity">
    <reaction evidence="4">
        <text>Eliminative cleavage of (1-&gt;4)-alpha-D-galacturonan methyl ester to give oligosaccharides with 4-deoxy-6-O-methyl-alpha-D-galact-4-enuronosyl groups at their non-reducing ends.</text>
        <dbReference type="EC" id="4.2.2.10"/>
    </reaction>
</comment>
<feature type="signal peptide" evidence="8">
    <location>
        <begin position="1"/>
        <end position="35"/>
    </location>
</feature>
<dbReference type="SMART" id="SM00656">
    <property type="entry name" value="Amb_all"/>
    <property type="match status" value="1"/>
</dbReference>
<gene>
    <name evidence="10" type="ORF">ALO43_01383</name>
</gene>
<evidence type="ECO:0000256" key="2">
    <source>
        <dbReference type="ARBA" id="ARBA00023180"/>
    </source>
</evidence>
<name>A0AA40TYN2_9PSED</name>
<comment type="subcellular location">
    <subcellularLocation>
        <location evidence="7">Secreted</location>
    </subcellularLocation>
</comment>
<dbReference type="AlphaFoldDB" id="A0AA40TYN2"/>
<dbReference type="Pfam" id="PF00544">
    <property type="entry name" value="Pectate_lyase_4"/>
    <property type="match status" value="1"/>
</dbReference>
<feature type="domain" description="Pectate lyase" evidence="9">
    <location>
        <begin position="117"/>
        <end position="333"/>
    </location>
</feature>
<dbReference type="EMBL" id="LJRO01000024">
    <property type="protein sequence ID" value="KPZ07637.1"/>
    <property type="molecule type" value="Genomic_DNA"/>
</dbReference>
<evidence type="ECO:0000313" key="11">
    <source>
        <dbReference type="Proteomes" id="UP000050523"/>
    </source>
</evidence>
<proteinExistence type="inferred from homology"/>
<comment type="similarity">
    <text evidence="7">Belongs to the polysaccharide lyase 1 family.</text>
</comment>
<dbReference type="PANTHER" id="PTHR31683">
    <property type="entry name" value="PECTATE LYASE 18-RELATED"/>
    <property type="match status" value="1"/>
</dbReference>
<dbReference type="GO" id="GO:0005576">
    <property type="term" value="C:extracellular region"/>
    <property type="evidence" value="ECO:0007669"/>
    <property type="project" value="UniProtKB-SubCell"/>
</dbReference>
<dbReference type="Gene3D" id="2.160.20.10">
    <property type="entry name" value="Single-stranded right-handed beta-helix, Pectin lyase-like"/>
    <property type="match status" value="1"/>
</dbReference>
<comment type="function">
    <text evidence="5">Pectinolytic enzymes consist of four classes of enzymes: pectin lyase, polygalacturonase, pectin methylesterase and rhamnogalacturonase. Among pectinolytic enzymes, pectin lyase is the most important in depolymerization of pectin, since it cleaves internal glycosidic bonds of highly methylated pectins.</text>
</comment>
<accession>A0AA40TYN2</accession>
<evidence type="ECO:0000259" key="9">
    <source>
        <dbReference type="SMART" id="SM00656"/>
    </source>
</evidence>
<evidence type="ECO:0000256" key="4">
    <source>
        <dbReference type="ARBA" id="ARBA00036818"/>
    </source>
</evidence>
<evidence type="ECO:0000256" key="6">
    <source>
        <dbReference type="ARBA" id="ARBA00039082"/>
    </source>
</evidence>
<reference evidence="10 11" key="1">
    <citation type="submission" date="2015-09" db="EMBL/GenBank/DDBJ databases">
        <title>Genome announcement of multiple Pseudomonas syringae strains.</title>
        <authorList>
            <person name="Thakur S."/>
            <person name="Wang P.W."/>
            <person name="Gong Y."/>
            <person name="Weir B.S."/>
            <person name="Guttman D.S."/>
        </authorList>
    </citation>
    <scope>NUCLEOTIDE SEQUENCE [LARGE SCALE GENOMIC DNA]</scope>
    <source>
        <strain evidence="10 11">ICMP9151</strain>
    </source>
</reference>
<evidence type="ECO:0000313" key="10">
    <source>
        <dbReference type="EMBL" id="KPZ07637.1"/>
    </source>
</evidence>
<evidence type="ECO:0000256" key="8">
    <source>
        <dbReference type="SAM" id="SignalP"/>
    </source>
</evidence>
<dbReference type="InterPro" id="IPR045032">
    <property type="entry name" value="PEL"/>
</dbReference>
<protein>
    <recommendedName>
        <fullName evidence="6">pectin lyase</fullName>
        <ecNumber evidence="6">4.2.2.10</ecNumber>
    </recommendedName>
</protein>
<keyword evidence="7" id="KW-0119">Carbohydrate metabolism</keyword>
<evidence type="ECO:0000256" key="1">
    <source>
        <dbReference type="ARBA" id="ARBA00023157"/>
    </source>
</evidence>
<dbReference type="PANTHER" id="PTHR31683:SF67">
    <property type="entry name" value="PECTIN LYASE F-RELATED"/>
    <property type="match status" value="1"/>
</dbReference>
<dbReference type="InterPro" id="IPR011050">
    <property type="entry name" value="Pectin_lyase_fold/virulence"/>
</dbReference>
<keyword evidence="7" id="KW-0624">Polysaccharide degradation</keyword>
<dbReference type="InterPro" id="IPR012334">
    <property type="entry name" value="Pectin_lyas_fold"/>
</dbReference>
<dbReference type="GO" id="GO:0000272">
    <property type="term" value="P:polysaccharide catabolic process"/>
    <property type="evidence" value="ECO:0007669"/>
    <property type="project" value="UniProtKB-KW"/>
</dbReference>
<keyword evidence="7" id="KW-0964">Secreted</keyword>
<keyword evidence="1" id="KW-1015">Disulfide bond</keyword>
<dbReference type="EC" id="4.2.2.10" evidence="6"/>
<evidence type="ECO:0000256" key="5">
    <source>
        <dbReference type="ARBA" id="ARBA00037631"/>
    </source>
</evidence>